<comment type="caution">
    <text evidence="1">The sequence shown here is derived from an EMBL/GenBank/DDBJ whole genome shotgun (WGS) entry which is preliminary data.</text>
</comment>
<dbReference type="EMBL" id="CAJVQC010063897">
    <property type="protein sequence ID" value="CAG8804027.1"/>
    <property type="molecule type" value="Genomic_DNA"/>
</dbReference>
<name>A0ACA9RPB5_9GLOM</name>
<organism evidence="1 2">
    <name type="scientific">Racocetra persica</name>
    <dbReference type="NCBI Taxonomy" id="160502"/>
    <lineage>
        <taxon>Eukaryota</taxon>
        <taxon>Fungi</taxon>
        <taxon>Fungi incertae sedis</taxon>
        <taxon>Mucoromycota</taxon>
        <taxon>Glomeromycotina</taxon>
        <taxon>Glomeromycetes</taxon>
        <taxon>Diversisporales</taxon>
        <taxon>Gigasporaceae</taxon>
        <taxon>Racocetra</taxon>
    </lineage>
</organism>
<reference evidence="1" key="1">
    <citation type="submission" date="2021-06" db="EMBL/GenBank/DDBJ databases">
        <authorList>
            <person name="Kallberg Y."/>
            <person name="Tangrot J."/>
            <person name="Rosling A."/>
        </authorList>
    </citation>
    <scope>NUCLEOTIDE SEQUENCE</scope>
    <source>
        <strain evidence="1">MA461A</strain>
    </source>
</reference>
<protein>
    <submittedName>
        <fullName evidence="1">11993_t:CDS:1</fullName>
    </submittedName>
</protein>
<evidence type="ECO:0000313" key="2">
    <source>
        <dbReference type="Proteomes" id="UP000789920"/>
    </source>
</evidence>
<sequence>MLLEYAIKKTNVPQKCRAELYVDTERSNAISLYQKMGFKIKNKVKDYYEIGRDA</sequence>
<accession>A0ACA9RPB5</accession>
<feature type="non-terminal residue" evidence="1">
    <location>
        <position position="54"/>
    </location>
</feature>
<proteinExistence type="predicted"/>
<evidence type="ECO:0000313" key="1">
    <source>
        <dbReference type="EMBL" id="CAG8804027.1"/>
    </source>
</evidence>
<gene>
    <name evidence="1" type="ORF">RPERSI_LOCUS21642</name>
</gene>
<dbReference type="Proteomes" id="UP000789920">
    <property type="component" value="Unassembled WGS sequence"/>
</dbReference>
<keyword evidence="2" id="KW-1185">Reference proteome</keyword>